<gene>
    <name evidence="2" type="ORF">DW250_15040</name>
</gene>
<evidence type="ECO:0000313" key="2">
    <source>
        <dbReference type="EMBL" id="RHG61464.1"/>
    </source>
</evidence>
<proteinExistence type="predicted"/>
<dbReference type="InterPro" id="IPR046551">
    <property type="entry name" value="DUF6705"/>
</dbReference>
<dbReference type="EMBL" id="QRIN01000103">
    <property type="protein sequence ID" value="RHG61464.1"/>
    <property type="molecule type" value="Genomic_DNA"/>
</dbReference>
<evidence type="ECO:0000313" key="3">
    <source>
        <dbReference type="Proteomes" id="UP000286501"/>
    </source>
</evidence>
<dbReference type="AlphaFoldDB" id="A0A3R6DL82"/>
<protein>
    <recommendedName>
        <fullName evidence="1">DUF6705 domain-containing protein</fullName>
    </recommendedName>
</protein>
<dbReference type="RefSeq" id="WP_118201774.1">
    <property type="nucleotide sequence ID" value="NZ_QRIE01000106.1"/>
</dbReference>
<name>A0A3R6DL82_9BACT</name>
<dbReference type="Pfam" id="PF20448">
    <property type="entry name" value="DUF6705"/>
    <property type="match status" value="1"/>
</dbReference>
<evidence type="ECO:0000259" key="1">
    <source>
        <dbReference type="Pfam" id="PF20448"/>
    </source>
</evidence>
<reference evidence="2 3" key="1">
    <citation type="submission" date="2018-08" db="EMBL/GenBank/DDBJ databases">
        <title>A genome reference for cultivated species of the human gut microbiota.</title>
        <authorList>
            <person name="Zou Y."/>
            <person name="Xue W."/>
            <person name="Luo G."/>
        </authorList>
    </citation>
    <scope>NUCLEOTIDE SEQUENCE [LARGE SCALE GENOMIC DNA]</scope>
    <source>
        <strain evidence="2 3">AM22-1</strain>
    </source>
</reference>
<organism evidence="2 3">
    <name type="scientific">Segatella copri</name>
    <dbReference type="NCBI Taxonomy" id="165179"/>
    <lineage>
        <taxon>Bacteria</taxon>
        <taxon>Pseudomonadati</taxon>
        <taxon>Bacteroidota</taxon>
        <taxon>Bacteroidia</taxon>
        <taxon>Bacteroidales</taxon>
        <taxon>Prevotellaceae</taxon>
        <taxon>Segatella</taxon>
    </lineage>
</organism>
<sequence>MKQIAFILLMLMTTLGVKAQTIKYIPAMKSYVGEWKCEQGDVEMILVIEKVGTNIRVKYKAVNYENGRPRTYYTDYQKVTWANGKFTFSYITEEGLTIKERV</sequence>
<dbReference type="Proteomes" id="UP000286501">
    <property type="component" value="Unassembled WGS sequence"/>
</dbReference>
<accession>A0A3R6DL82</accession>
<comment type="caution">
    <text evidence="2">The sequence shown here is derived from an EMBL/GenBank/DDBJ whole genome shotgun (WGS) entry which is preliminary data.</text>
</comment>
<feature type="domain" description="DUF6705" evidence="1">
    <location>
        <begin position="1"/>
        <end position="60"/>
    </location>
</feature>